<evidence type="ECO:0000259" key="4">
    <source>
        <dbReference type="PROSITE" id="PS51858"/>
    </source>
</evidence>
<dbReference type="InterPro" id="IPR042266">
    <property type="entry name" value="PPPDE_sf"/>
</dbReference>
<protein>
    <submittedName>
        <fullName evidence="6">DeSI-like protein At4g17486</fullName>
    </submittedName>
</protein>
<evidence type="ECO:0000256" key="3">
    <source>
        <dbReference type="ARBA" id="ARBA00022801"/>
    </source>
</evidence>
<dbReference type="EMBL" id="CAMXCT010004090">
    <property type="protein sequence ID" value="CAI4007602.1"/>
    <property type="molecule type" value="Genomic_DNA"/>
</dbReference>
<dbReference type="PROSITE" id="PS51858">
    <property type="entry name" value="PPPDE"/>
    <property type="match status" value="1"/>
</dbReference>
<evidence type="ECO:0000256" key="1">
    <source>
        <dbReference type="ARBA" id="ARBA00008140"/>
    </source>
</evidence>
<dbReference type="InterPro" id="IPR008580">
    <property type="entry name" value="PPPDE_dom"/>
</dbReference>
<gene>
    <name evidence="5" type="ORF">C1SCF055_LOCUS33144</name>
</gene>
<evidence type="ECO:0000313" key="7">
    <source>
        <dbReference type="Proteomes" id="UP001152797"/>
    </source>
</evidence>
<dbReference type="Proteomes" id="UP001152797">
    <property type="component" value="Unassembled WGS sequence"/>
</dbReference>
<evidence type="ECO:0000313" key="6">
    <source>
        <dbReference type="EMBL" id="CAL4794914.1"/>
    </source>
</evidence>
<reference evidence="5" key="1">
    <citation type="submission" date="2022-10" db="EMBL/GenBank/DDBJ databases">
        <authorList>
            <person name="Chen Y."/>
            <person name="Dougan E. K."/>
            <person name="Chan C."/>
            <person name="Rhodes N."/>
            <person name="Thang M."/>
        </authorList>
    </citation>
    <scope>NUCLEOTIDE SEQUENCE</scope>
</reference>
<dbReference type="GO" id="GO:0006508">
    <property type="term" value="P:proteolysis"/>
    <property type="evidence" value="ECO:0007669"/>
    <property type="project" value="UniProtKB-KW"/>
</dbReference>
<keyword evidence="3" id="KW-0378">Hydrolase</keyword>
<feature type="domain" description="PPPDE" evidence="4">
    <location>
        <begin position="5"/>
        <end position="155"/>
    </location>
</feature>
<dbReference type="GO" id="GO:0101005">
    <property type="term" value="F:deubiquitinase activity"/>
    <property type="evidence" value="ECO:0007669"/>
    <property type="project" value="TreeGrafter"/>
</dbReference>
<reference evidence="6 7" key="2">
    <citation type="submission" date="2024-05" db="EMBL/GenBank/DDBJ databases">
        <authorList>
            <person name="Chen Y."/>
            <person name="Shah S."/>
            <person name="Dougan E. K."/>
            <person name="Thang M."/>
            <person name="Chan C."/>
        </authorList>
    </citation>
    <scope>NUCLEOTIDE SEQUENCE [LARGE SCALE GENOMIC DNA]</scope>
</reference>
<dbReference type="PANTHER" id="PTHR12378">
    <property type="entry name" value="DESUMOYLATING ISOPEPTIDASE"/>
    <property type="match status" value="1"/>
</dbReference>
<dbReference type="EMBL" id="CAMXCT020004090">
    <property type="protein sequence ID" value="CAL1160977.1"/>
    <property type="molecule type" value="Genomic_DNA"/>
</dbReference>
<dbReference type="Pfam" id="PF05903">
    <property type="entry name" value="Peptidase_C97"/>
    <property type="match status" value="1"/>
</dbReference>
<organism evidence="5">
    <name type="scientific">Cladocopium goreaui</name>
    <dbReference type="NCBI Taxonomy" id="2562237"/>
    <lineage>
        <taxon>Eukaryota</taxon>
        <taxon>Sar</taxon>
        <taxon>Alveolata</taxon>
        <taxon>Dinophyceae</taxon>
        <taxon>Suessiales</taxon>
        <taxon>Symbiodiniaceae</taxon>
        <taxon>Cladocopium</taxon>
    </lineage>
</organism>
<keyword evidence="7" id="KW-1185">Reference proteome</keyword>
<dbReference type="AlphaFoldDB" id="A0A9P1GEC4"/>
<dbReference type="SMART" id="SM01179">
    <property type="entry name" value="DUF862"/>
    <property type="match status" value="1"/>
</dbReference>
<sequence>MEDDEPVRLNIYDLGKSNTVQSLNGWLKPVGIGAFHCAVQVYGVEWSYGGWRAQEGLKDSEDSEAKTGIWSCLPQMSVDHTFREAVPMGSISMSEDETVELIYSLMEEWPMSEYDILNKNCCHFCEELCLSLGLGPLPSRVKKLAGLGATLNESAQVAVDQVFQAGYRILLLYCCYSLLMNGPRISENLAEDTNGLGHPQFLGTICRQVCQKTTAMCHRGLCLCTSVSNASKVAGRIQSEVRHRRPERLVAVQTFSQRCDSNNGPPSAVPWRCWLCCDQLSGFLASDSVVNKIDLYQTLPPNTRRRISCFCEPGLSGAHCLLP</sequence>
<keyword evidence="2" id="KW-0645">Protease</keyword>
<comment type="caution">
    <text evidence="5">The sequence shown here is derived from an EMBL/GenBank/DDBJ whole genome shotgun (WGS) entry which is preliminary data.</text>
</comment>
<dbReference type="Gene3D" id="3.90.1720.30">
    <property type="entry name" value="PPPDE domains"/>
    <property type="match status" value="1"/>
</dbReference>
<name>A0A9P1GEC4_9DINO</name>
<accession>A0A9P1GEC4</accession>
<evidence type="ECO:0000256" key="2">
    <source>
        <dbReference type="ARBA" id="ARBA00022670"/>
    </source>
</evidence>
<dbReference type="OrthoDB" id="412286at2759"/>
<dbReference type="EMBL" id="CAMXCT030004090">
    <property type="protein sequence ID" value="CAL4794914.1"/>
    <property type="molecule type" value="Genomic_DNA"/>
</dbReference>
<dbReference type="PANTHER" id="PTHR12378:SF9">
    <property type="entry name" value="OS06G0107000 PROTEIN"/>
    <property type="match status" value="1"/>
</dbReference>
<proteinExistence type="inferred from homology"/>
<evidence type="ECO:0000313" key="5">
    <source>
        <dbReference type="EMBL" id="CAI4007602.1"/>
    </source>
</evidence>
<comment type="similarity">
    <text evidence="1">Belongs to the DeSI family.</text>
</comment>
<dbReference type="GO" id="GO:0016579">
    <property type="term" value="P:protein deubiquitination"/>
    <property type="evidence" value="ECO:0007669"/>
    <property type="project" value="TreeGrafter"/>
</dbReference>